<keyword evidence="1" id="KW-1133">Transmembrane helix</keyword>
<dbReference type="PANTHER" id="PTHR16255">
    <property type="entry name" value="REQUIRED FOR MEIOTIC NUCLEAR DIVISION PROTEIN 1 HOMOLOG"/>
    <property type="match status" value="1"/>
</dbReference>
<feature type="domain" description="DUF155" evidence="2">
    <location>
        <begin position="57"/>
        <end position="226"/>
    </location>
</feature>
<evidence type="ECO:0000313" key="3">
    <source>
        <dbReference type="EMBL" id="PWB93913.1"/>
    </source>
</evidence>
<dbReference type="EMBL" id="PUIV01000014">
    <property type="protein sequence ID" value="PWB93913.1"/>
    <property type="molecule type" value="Genomic_DNA"/>
</dbReference>
<proteinExistence type="predicted"/>
<dbReference type="InterPro" id="IPR051624">
    <property type="entry name" value="RMD1/Sad1-interacting"/>
</dbReference>
<sequence>MAEIESAPEGATALPGARCLTARALLLGERIDTGGLERADLVSTSPLAFPAGQAGFVVLYRFGVAVLFGLSPLEEDETLAKVGARVAGAATRRDDETLVLEITPDSDDKTLANGRLAIRDASGERLLVVADALAKSVALARDERRVNAVFDTIEPFAADLASKGRPPWRRRAMLELIGQTLLVQHRVSGRVAVEDKPDVLWDRPDLERLYTRLEDEYELEARSHTLKTKIEVIGETARILTEIIDVDRAVRLEATIIVLILAEILLTLFQIFVQRAH</sequence>
<keyword evidence="1" id="KW-0472">Membrane</keyword>
<evidence type="ECO:0000256" key="1">
    <source>
        <dbReference type="SAM" id="Phobius"/>
    </source>
</evidence>
<dbReference type="AlphaFoldDB" id="A0A2U1SQP5"/>
<feature type="transmembrane region" description="Helical" evidence="1">
    <location>
        <begin position="254"/>
        <end position="273"/>
    </location>
</feature>
<dbReference type="RefSeq" id="WP_108917280.1">
    <property type="nucleotide sequence ID" value="NZ_BGJY01000031.1"/>
</dbReference>
<reference evidence="3 4" key="1">
    <citation type="journal article" date="2018" name="Appl. Microbiol. Biotechnol.">
        <title>Co-cultivation of the strictly anaerobic methanogen Methanosarcina barkeri with aerobic methanotrophs in an oxygen-limited membrane bioreactor.</title>
        <authorList>
            <person name="In 't Zandt M.H."/>
            <person name="van den Bosch T.J.M."/>
            <person name="Rijkers R."/>
            <person name="van Kessel M.A.H.J."/>
            <person name="Jetten M.S.M."/>
            <person name="Welte C.U."/>
        </authorList>
    </citation>
    <scope>NUCLEOTIDE SEQUENCE [LARGE SCALE GENOMIC DNA]</scope>
    <source>
        <strain evidence="3 4">DSM 17706</strain>
    </source>
</reference>
<keyword evidence="1" id="KW-0812">Transmembrane</keyword>
<accession>A0A2U1SQP5</accession>
<evidence type="ECO:0000313" key="4">
    <source>
        <dbReference type="Proteomes" id="UP000245137"/>
    </source>
</evidence>
<gene>
    <name evidence="3" type="ORF">C5689_10795</name>
</gene>
<dbReference type="Pfam" id="PF02582">
    <property type="entry name" value="DUF155"/>
    <property type="match status" value="1"/>
</dbReference>
<protein>
    <recommendedName>
        <fullName evidence="2">DUF155 domain-containing protein</fullName>
    </recommendedName>
</protein>
<dbReference type="Proteomes" id="UP000245137">
    <property type="component" value="Unassembled WGS sequence"/>
</dbReference>
<name>A0A2U1SQP5_METSR</name>
<organism evidence="3 4">
    <name type="scientific">Methylosinus sporium</name>
    <dbReference type="NCBI Taxonomy" id="428"/>
    <lineage>
        <taxon>Bacteria</taxon>
        <taxon>Pseudomonadati</taxon>
        <taxon>Pseudomonadota</taxon>
        <taxon>Alphaproteobacteria</taxon>
        <taxon>Hyphomicrobiales</taxon>
        <taxon>Methylocystaceae</taxon>
        <taxon>Methylosinus</taxon>
    </lineage>
</organism>
<comment type="caution">
    <text evidence="3">The sequence shown here is derived from an EMBL/GenBank/DDBJ whole genome shotgun (WGS) entry which is preliminary data.</text>
</comment>
<dbReference type="OrthoDB" id="7931216at2"/>
<evidence type="ECO:0000259" key="2">
    <source>
        <dbReference type="Pfam" id="PF02582"/>
    </source>
</evidence>
<keyword evidence="4" id="KW-1185">Reference proteome</keyword>
<dbReference type="InterPro" id="IPR003734">
    <property type="entry name" value="DUF155"/>
</dbReference>
<dbReference type="PANTHER" id="PTHR16255:SF1">
    <property type="entry name" value="REQUIRED FOR MEIOTIC NUCLEAR DIVISION PROTEIN 1 HOMOLOG"/>
    <property type="match status" value="1"/>
</dbReference>